<dbReference type="OrthoDB" id="9806005at2"/>
<dbReference type="EMBL" id="MQUC01000001">
    <property type="protein sequence ID" value="PRP68450.1"/>
    <property type="molecule type" value="Genomic_DNA"/>
</dbReference>
<gene>
    <name evidence="2" type="ORF">BST86_00030</name>
    <name evidence="1" type="ORF">BST86_05490</name>
</gene>
<name>A0A2S9WYA1_9FLAO</name>
<dbReference type="PANTHER" id="PTHR41368:SF1">
    <property type="entry name" value="PROTEIN YGHO"/>
    <property type="match status" value="1"/>
</dbReference>
<dbReference type="Proteomes" id="UP000239532">
    <property type="component" value="Unassembled WGS sequence"/>
</dbReference>
<dbReference type="AlphaFoldDB" id="A0A2S9WYA1"/>
<dbReference type="InterPro" id="IPR016181">
    <property type="entry name" value="Acyl_CoA_acyltransferase"/>
</dbReference>
<keyword evidence="2" id="KW-0614">Plasmid</keyword>
<accession>A0A2S9WYA1</accession>
<reference evidence="2 3" key="1">
    <citation type="submission" date="2016-11" db="EMBL/GenBank/DDBJ databases">
        <title>Trade-off between light-utilization and light-protection in marine flavobacteria.</title>
        <authorList>
            <person name="Kumagai Y."/>
        </authorList>
    </citation>
    <scope>NUCLEOTIDE SEQUENCE [LARGE SCALE GENOMIC DNA]</scope>
    <source>
        <strain evidence="2 3">JCM 17109</strain>
        <plasmid evidence="2">p3</plasmid>
    </source>
</reference>
<dbReference type="SUPFAM" id="SSF55729">
    <property type="entry name" value="Acyl-CoA N-acyltransferases (Nat)"/>
    <property type="match status" value="1"/>
</dbReference>
<proteinExistence type="predicted"/>
<organism evidence="2 3">
    <name type="scientific">Nonlabens agnitus</name>
    <dbReference type="NCBI Taxonomy" id="870484"/>
    <lineage>
        <taxon>Bacteria</taxon>
        <taxon>Pseudomonadati</taxon>
        <taxon>Bacteroidota</taxon>
        <taxon>Flavobacteriia</taxon>
        <taxon>Flavobacteriales</taxon>
        <taxon>Flavobacteriaceae</taxon>
        <taxon>Nonlabens</taxon>
    </lineage>
</organism>
<dbReference type="Gene3D" id="3.40.630.30">
    <property type="match status" value="1"/>
</dbReference>
<dbReference type="EMBL" id="MQUC01000003">
    <property type="protein sequence ID" value="PRP66592.1"/>
    <property type="molecule type" value="Genomic_DNA"/>
</dbReference>
<geneLocation type="plasmid" evidence="2">
    <name>p3</name>
</geneLocation>
<keyword evidence="3" id="KW-1185">Reference proteome</keyword>
<dbReference type="GO" id="GO:0016787">
    <property type="term" value="F:hydrolase activity"/>
    <property type="evidence" value="ECO:0007669"/>
    <property type="project" value="UniProtKB-KW"/>
</dbReference>
<comment type="caution">
    <text evidence="2">The sequence shown here is derived from an EMBL/GenBank/DDBJ whole genome shotgun (WGS) entry which is preliminary data.</text>
</comment>
<protein>
    <submittedName>
        <fullName evidence="2">GTP cyclohydrolase</fullName>
    </submittedName>
</protein>
<dbReference type="RefSeq" id="WP_105981495.1">
    <property type="nucleotide sequence ID" value="NZ_MQUC01000001.1"/>
</dbReference>
<keyword evidence="2" id="KW-0378">Hydrolase</keyword>
<sequence>MSITVKRISSKKDIKKFVKFPMELYKNNPYFVPPIIKDEMETFDPDKNKVFKNADCWLFLAFRESEIVGRIAAIINHLEVNEQHKPKMRFGWLDMIDDIEVTKALLNEVHQIGKEHDLEYAEGPVGFTLMDKAGMLVKGYDELATMITWYNHPYYKEHMEQLGYSKSAEWVEYKFVPPNPIPERFHKFADLVAKRYKLTTLKFKNIKEVEPYVDAMFELLNQTYSKLVTFVPIQQYQIDLYKEKYLPIINPDFLECVVDEEGKLVAFAITMPSFSEALQKANGKLFPFGILHLLKAKKKNNRAAFYLIGIHPKLQGKGVTAMMFRNVTQNFMDYGIGLCETNPELEDNVAVQALWKDYDPVLHKRRRIYRKNLV</sequence>
<evidence type="ECO:0000313" key="2">
    <source>
        <dbReference type="EMBL" id="PRP68450.1"/>
    </source>
</evidence>
<evidence type="ECO:0000313" key="3">
    <source>
        <dbReference type="Proteomes" id="UP000239532"/>
    </source>
</evidence>
<dbReference type="InterPro" id="IPR039968">
    <property type="entry name" value="BcerS-like"/>
</dbReference>
<dbReference type="PANTHER" id="PTHR41368">
    <property type="entry name" value="PROTEIN YGHO"/>
    <property type="match status" value="1"/>
</dbReference>
<evidence type="ECO:0000313" key="1">
    <source>
        <dbReference type="EMBL" id="PRP66592.1"/>
    </source>
</evidence>